<keyword evidence="3 4" id="KW-0413">Isomerase</keyword>
<dbReference type="Pfam" id="PF01168">
    <property type="entry name" value="Ala_racemase_N"/>
    <property type="match status" value="1"/>
</dbReference>
<evidence type="ECO:0000313" key="9">
    <source>
        <dbReference type="Proteomes" id="UP000050501"/>
    </source>
</evidence>
<dbReference type="PANTHER" id="PTHR30511:SF0">
    <property type="entry name" value="ALANINE RACEMASE, CATABOLIC-RELATED"/>
    <property type="match status" value="1"/>
</dbReference>
<feature type="modified residue" description="N6-(pyridoxal phosphate)lysine" evidence="4 5">
    <location>
        <position position="38"/>
    </location>
</feature>
<dbReference type="STRING" id="229921.ADN01_13935"/>
<dbReference type="InterPro" id="IPR009006">
    <property type="entry name" value="Ala_racemase/Decarboxylase_C"/>
</dbReference>
<protein>
    <recommendedName>
        <fullName evidence="4">Alanine racemase</fullName>
        <ecNumber evidence="4">5.1.1.1</ecNumber>
    </recommendedName>
</protein>
<dbReference type="HAMAP" id="MF_01201">
    <property type="entry name" value="Ala_racemase"/>
    <property type="match status" value="1"/>
</dbReference>
<dbReference type="InterPro" id="IPR000821">
    <property type="entry name" value="Ala_racemase"/>
</dbReference>
<dbReference type="EMBL" id="LGCM01000047">
    <property type="protein sequence ID" value="KPL79590.1"/>
    <property type="molecule type" value="Genomic_DNA"/>
</dbReference>
<dbReference type="InterPro" id="IPR020622">
    <property type="entry name" value="Ala_racemase_pyridoxalP-BS"/>
</dbReference>
<dbReference type="AlphaFoldDB" id="A0A0P6Y3Q3"/>
<gene>
    <name evidence="8" type="ORF">ADN01_13935</name>
</gene>
<dbReference type="PROSITE" id="PS00395">
    <property type="entry name" value="ALANINE_RACEMASE"/>
    <property type="match status" value="1"/>
</dbReference>
<dbReference type="NCBIfam" id="TIGR00492">
    <property type="entry name" value="alr"/>
    <property type="match status" value="1"/>
</dbReference>
<dbReference type="CDD" id="cd00430">
    <property type="entry name" value="PLPDE_III_AR"/>
    <property type="match status" value="1"/>
</dbReference>
<feature type="binding site" evidence="4 6">
    <location>
        <position position="310"/>
    </location>
    <ligand>
        <name>substrate</name>
    </ligand>
</feature>
<comment type="catalytic activity">
    <reaction evidence="4">
        <text>L-alanine = D-alanine</text>
        <dbReference type="Rhea" id="RHEA:20249"/>
        <dbReference type="ChEBI" id="CHEBI:57416"/>
        <dbReference type="ChEBI" id="CHEBI:57972"/>
        <dbReference type="EC" id="5.1.1.1"/>
    </reaction>
</comment>
<keyword evidence="9" id="KW-1185">Reference proteome</keyword>
<dbReference type="InterPro" id="IPR001608">
    <property type="entry name" value="Ala_racemase_N"/>
</dbReference>
<evidence type="ECO:0000256" key="5">
    <source>
        <dbReference type="PIRSR" id="PIRSR600821-50"/>
    </source>
</evidence>
<comment type="cofactor">
    <cofactor evidence="1 4 5">
        <name>pyridoxal 5'-phosphate</name>
        <dbReference type="ChEBI" id="CHEBI:597326"/>
    </cofactor>
</comment>
<dbReference type="InterPro" id="IPR011079">
    <property type="entry name" value="Ala_racemase_C"/>
</dbReference>
<feature type="active site" description="Proton acceptor; specific for L-alanine" evidence="4">
    <location>
        <position position="264"/>
    </location>
</feature>
<evidence type="ECO:0000256" key="1">
    <source>
        <dbReference type="ARBA" id="ARBA00001933"/>
    </source>
</evidence>
<comment type="caution">
    <text evidence="8">The sequence shown here is derived from an EMBL/GenBank/DDBJ whole genome shotgun (WGS) entry which is preliminary data.</text>
</comment>
<dbReference type="OrthoDB" id="9813814at2"/>
<evidence type="ECO:0000259" key="7">
    <source>
        <dbReference type="SMART" id="SM01005"/>
    </source>
</evidence>
<dbReference type="Gene3D" id="3.20.20.10">
    <property type="entry name" value="Alanine racemase"/>
    <property type="match status" value="1"/>
</dbReference>
<dbReference type="GO" id="GO:0005829">
    <property type="term" value="C:cytosol"/>
    <property type="evidence" value="ECO:0007669"/>
    <property type="project" value="TreeGrafter"/>
</dbReference>
<dbReference type="InterPro" id="IPR029066">
    <property type="entry name" value="PLP-binding_barrel"/>
</dbReference>
<dbReference type="RefSeq" id="WP_062417825.1">
    <property type="nucleotide sequence ID" value="NZ_DF967974.1"/>
</dbReference>
<evidence type="ECO:0000256" key="4">
    <source>
        <dbReference type="HAMAP-Rule" id="MF_01201"/>
    </source>
</evidence>
<dbReference type="Proteomes" id="UP000050501">
    <property type="component" value="Unassembled WGS sequence"/>
</dbReference>
<dbReference type="Gene3D" id="2.40.37.10">
    <property type="entry name" value="Lyase, Ornithine Decarboxylase, Chain A, domain 1"/>
    <property type="match status" value="1"/>
</dbReference>
<organism evidence="8 9">
    <name type="scientific">Levilinea saccharolytica</name>
    <dbReference type="NCBI Taxonomy" id="229921"/>
    <lineage>
        <taxon>Bacteria</taxon>
        <taxon>Bacillati</taxon>
        <taxon>Chloroflexota</taxon>
        <taxon>Anaerolineae</taxon>
        <taxon>Anaerolineales</taxon>
        <taxon>Anaerolineaceae</taxon>
        <taxon>Levilinea</taxon>
    </lineage>
</organism>
<evidence type="ECO:0000256" key="6">
    <source>
        <dbReference type="PIRSR" id="PIRSR600821-52"/>
    </source>
</evidence>
<dbReference type="PATRIC" id="fig|229921.5.peg.1592"/>
<sequence>MIPNPPPTSWLEIDLSAVAHNTRVIAQAAGVPLMAVIKSDGYGHGAVPVAETFLKSGGLWLGVVRVEEALVLRRAGIQAPILLVGSLIPEQLDAAIAAQVTIAVGSLELLQAAQQRAAALQTPALVHLKVDTGMGRLGVFPHEAGAFAALAQGSPWVRLDGVFSHLASAGDDPALTNLQISRFEAAVAAVRAAGANPTWIHLSNSAAIALVPEARFNLVRAGGILYGITQELPAPWIASLRPAMTWKARLLSVKTMPAGWTVSYGARYRCSEGERIGVLPVGHGDGYRRSEDNQVLVGGRRARVVGLNCMDLSMVSLPAPAAAGDEVVLLGRQGSEQITVEELRNRWRSSYSGVCLIHPRIPRVYFPAGD</sequence>
<reference evidence="8 9" key="1">
    <citation type="submission" date="2015-07" db="EMBL/GenBank/DDBJ databases">
        <title>Genome sequence of Levilinea saccharolytica DSM 16555.</title>
        <authorList>
            <person name="Hemp J."/>
            <person name="Ward L.M."/>
            <person name="Pace L.A."/>
            <person name="Fischer W.W."/>
        </authorList>
    </citation>
    <scope>NUCLEOTIDE SEQUENCE [LARGE SCALE GENOMIC DNA]</scope>
    <source>
        <strain evidence="8 9">KIBI-1</strain>
    </source>
</reference>
<feature type="active site" description="Proton acceptor; specific for D-alanine" evidence="4">
    <location>
        <position position="38"/>
    </location>
</feature>
<dbReference type="PRINTS" id="PR00992">
    <property type="entry name" value="ALARACEMASE"/>
</dbReference>
<evidence type="ECO:0000256" key="2">
    <source>
        <dbReference type="ARBA" id="ARBA00022898"/>
    </source>
</evidence>
<dbReference type="Pfam" id="PF00842">
    <property type="entry name" value="Ala_racemase_C"/>
    <property type="match status" value="1"/>
</dbReference>
<dbReference type="UniPathway" id="UPA00042">
    <property type="reaction ID" value="UER00497"/>
</dbReference>
<feature type="domain" description="Alanine racemase C-terminal" evidence="7">
    <location>
        <begin position="243"/>
        <end position="366"/>
    </location>
</feature>
<dbReference type="SMART" id="SM01005">
    <property type="entry name" value="Ala_racemase_C"/>
    <property type="match status" value="1"/>
</dbReference>
<dbReference type="GO" id="GO:0009252">
    <property type="term" value="P:peptidoglycan biosynthetic process"/>
    <property type="evidence" value="ECO:0007669"/>
    <property type="project" value="TreeGrafter"/>
</dbReference>
<evidence type="ECO:0000256" key="3">
    <source>
        <dbReference type="ARBA" id="ARBA00023235"/>
    </source>
</evidence>
<dbReference type="SUPFAM" id="SSF50621">
    <property type="entry name" value="Alanine racemase C-terminal domain-like"/>
    <property type="match status" value="1"/>
</dbReference>
<dbReference type="PANTHER" id="PTHR30511">
    <property type="entry name" value="ALANINE RACEMASE"/>
    <property type="match status" value="1"/>
</dbReference>
<comment type="function">
    <text evidence="4">Catalyzes the interconversion of L-alanine and D-alanine. May also act on other amino acids.</text>
</comment>
<proteinExistence type="inferred from homology"/>
<feature type="binding site" evidence="4 6">
    <location>
        <position position="136"/>
    </location>
    <ligand>
        <name>substrate</name>
    </ligand>
</feature>
<dbReference type="GO" id="GO:0030170">
    <property type="term" value="F:pyridoxal phosphate binding"/>
    <property type="evidence" value="ECO:0007669"/>
    <property type="project" value="UniProtKB-UniRule"/>
</dbReference>
<name>A0A0P6Y3Q3_9CHLR</name>
<evidence type="ECO:0000313" key="8">
    <source>
        <dbReference type="EMBL" id="KPL79590.1"/>
    </source>
</evidence>
<keyword evidence="2 4" id="KW-0663">Pyridoxal phosphate</keyword>
<accession>A0A0P6Y3Q3</accession>
<dbReference type="GO" id="GO:0030632">
    <property type="term" value="P:D-alanine biosynthetic process"/>
    <property type="evidence" value="ECO:0007669"/>
    <property type="project" value="UniProtKB-UniRule"/>
</dbReference>
<dbReference type="FunFam" id="3.20.20.10:FF:000002">
    <property type="entry name" value="Alanine racemase"/>
    <property type="match status" value="1"/>
</dbReference>
<comment type="pathway">
    <text evidence="4">Amino-acid biosynthesis; D-alanine biosynthesis; D-alanine from L-alanine: step 1/1.</text>
</comment>
<dbReference type="SUPFAM" id="SSF51419">
    <property type="entry name" value="PLP-binding barrel"/>
    <property type="match status" value="1"/>
</dbReference>
<dbReference type="EC" id="5.1.1.1" evidence="4"/>
<comment type="similarity">
    <text evidence="4">Belongs to the alanine racemase family.</text>
</comment>
<dbReference type="GO" id="GO:0008784">
    <property type="term" value="F:alanine racemase activity"/>
    <property type="evidence" value="ECO:0007669"/>
    <property type="project" value="UniProtKB-UniRule"/>
</dbReference>